<evidence type="ECO:0000256" key="1">
    <source>
        <dbReference type="SAM" id="Phobius"/>
    </source>
</evidence>
<dbReference type="RefSeq" id="WP_061535359.1">
    <property type="nucleotide sequence ID" value="NZ_CP013233.1"/>
</dbReference>
<reference evidence="2 3" key="1">
    <citation type="submission" date="2015-11" db="EMBL/GenBank/DDBJ databases">
        <title>Exploring the genomic traits of fungus-feeding bacterial genus Collimonas.</title>
        <authorList>
            <person name="Song C."/>
            <person name="Schmidt R."/>
            <person name="de Jager V."/>
            <person name="Krzyzanowska D."/>
            <person name="Jongedijk E."/>
            <person name="Cankar K."/>
            <person name="Beekwilder J."/>
            <person name="van Veen A."/>
            <person name="de Boer W."/>
            <person name="van Veen J.A."/>
            <person name="Garbeva P."/>
        </authorList>
    </citation>
    <scope>NUCLEOTIDE SEQUENCE [LARGE SCALE GENOMIC DNA]</scope>
    <source>
        <strain evidence="2 3">Ter282</strain>
    </source>
</reference>
<keyword evidence="1" id="KW-0812">Transmembrane</keyword>
<sequence length="67" mass="6814">MNAKLMQFLRDEDGITAIEYGIIGGLIVVALFVAVGFLTGSDNASGLKGIYHALGTKLTGVGTAVGS</sequence>
<keyword evidence="1" id="KW-1133">Transmembrane helix</keyword>
<dbReference type="EMBL" id="CP013235">
    <property type="protein sequence ID" value="AMP10669.1"/>
    <property type="molecule type" value="Genomic_DNA"/>
</dbReference>
<dbReference type="AlphaFoldDB" id="A0A127QKU3"/>
<proteinExistence type="predicted"/>
<evidence type="ECO:0000313" key="2">
    <source>
        <dbReference type="EMBL" id="AMP10669.1"/>
    </source>
</evidence>
<dbReference type="OrthoDB" id="5325135at2"/>
<dbReference type="PATRIC" id="fig|279058.17.peg.3205"/>
<keyword evidence="3" id="KW-1185">Reference proteome</keyword>
<gene>
    <name evidence="2" type="ORF">CAter282_2947</name>
</gene>
<evidence type="ECO:0000313" key="3">
    <source>
        <dbReference type="Proteomes" id="UP000071778"/>
    </source>
</evidence>
<feature type="transmembrane region" description="Helical" evidence="1">
    <location>
        <begin position="20"/>
        <end position="38"/>
    </location>
</feature>
<accession>A0A127QKU3</accession>
<dbReference type="InterPro" id="IPR007047">
    <property type="entry name" value="Flp_Fap"/>
</dbReference>
<name>A0A127QKU3_9BURK</name>
<keyword evidence="1" id="KW-0472">Membrane</keyword>
<dbReference type="Pfam" id="PF04964">
    <property type="entry name" value="Flp_Fap"/>
    <property type="match status" value="1"/>
</dbReference>
<protein>
    <submittedName>
        <fullName evidence="2">Flp/Fap pilin component family protein</fullName>
    </submittedName>
</protein>
<organism evidence="2 3">
    <name type="scientific">Collimonas arenae</name>
    <dbReference type="NCBI Taxonomy" id="279058"/>
    <lineage>
        <taxon>Bacteria</taxon>
        <taxon>Pseudomonadati</taxon>
        <taxon>Pseudomonadota</taxon>
        <taxon>Betaproteobacteria</taxon>
        <taxon>Burkholderiales</taxon>
        <taxon>Oxalobacteraceae</taxon>
        <taxon>Collimonas</taxon>
    </lineage>
</organism>
<dbReference type="Proteomes" id="UP000071778">
    <property type="component" value="Chromosome"/>
</dbReference>